<comment type="caution">
    <text evidence="3">The sequence shown here is derived from an EMBL/GenBank/DDBJ whole genome shotgun (WGS) entry which is preliminary data.</text>
</comment>
<gene>
    <name evidence="3" type="ORF">AK812_SmicGene46718</name>
</gene>
<dbReference type="AlphaFoldDB" id="A0A1Q9BTA1"/>
<dbReference type="PROSITE" id="PS51375">
    <property type="entry name" value="PPR"/>
    <property type="match status" value="1"/>
</dbReference>
<evidence type="ECO:0000313" key="4">
    <source>
        <dbReference type="Proteomes" id="UP000186817"/>
    </source>
</evidence>
<evidence type="ECO:0000256" key="1">
    <source>
        <dbReference type="ARBA" id="ARBA00022737"/>
    </source>
</evidence>
<proteinExistence type="predicted"/>
<sequence>MREYLSLLVGTTFTKPVMLQGALISCCKGGQWQLALSVLDRMPKAKIAPNAISYTSAMGACEKGGQWHWALELFTQLSRSKLTPNAISL</sequence>
<dbReference type="OrthoDB" id="444548at2759"/>
<organism evidence="3 4">
    <name type="scientific">Symbiodinium microadriaticum</name>
    <name type="common">Dinoflagellate</name>
    <name type="synonym">Zooxanthella microadriatica</name>
    <dbReference type="NCBI Taxonomy" id="2951"/>
    <lineage>
        <taxon>Eukaryota</taxon>
        <taxon>Sar</taxon>
        <taxon>Alveolata</taxon>
        <taxon>Dinophyceae</taxon>
        <taxon>Suessiales</taxon>
        <taxon>Symbiodiniaceae</taxon>
        <taxon>Symbiodinium</taxon>
    </lineage>
</organism>
<dbReference type="Proteomes" id="UP000186817">
    <property type="component" value="Unassembled WGS sequence"/>
</dbReference>
<dbReference type="PANTHER" id="PTHR47936:SF1">
    <property type="entry name" value="PENTATRICOPEPTIDE REPEAT-CONTAINING PROTEIN GUN1, CHLOROPLASTIC"/>
    <property type="match status" value="1"/>
</dbReference>
<reference evidence="3 4" key="1">
    <citation type="submission" date="2016-02" db="EMBL/GenBank/DDBJ databases">
        <title>Genome analysis of coral dinoflagellate symbionts highlights evolutionary adaptations to a symbiotic lifestyle.</title>
        <authorList>
            <person name="Aranda M."/>
            <person name="Li Y."/>
            <person name="Liew Y.J."/>
            <person name="Baumgarten S."/>
            <person name="Simakov O."/>
            <person name="Wilson M."/>
            <person name="Piel J."/>
            <person name="Ashoor H."/>
            <person name="Bougouffa S."/>
            <person name="Bajic V.B."/>
            <person name="Ryu T."/>
            <person name="Ravasi T."/>
            <person name="Bayer T."/>
            <person name="Micklem G."/>
            <person name="Kim H."/>
            <person name="Bhak J."/>
            <person name="Lajeunesse T.C."/>
            <person name="Voolstra C.R."/>
        </authorList>
    </citation>
    <scope>NUCLEOTIDE SEQUENCE [LARGE SCALE GENOMIC DNA]</scope>
    <source>
        <strain evidence="3 4">CCMP2467</strain>
    </source>
</reference>
<dbReference type="InterPro" id="IPR011990">
    <property type="entry name" value="TPR-like_helical_dom_sf"/>
</dbReference>
<evidence type="ECO:0000313" key="3">
    <source>
        <dbReference type="EMBL" id="OLP73897.1"/>
    </source>
</evidence>
<feature type="repeat" description="PPR" evidence="2">
    <location>
        <begin position="50"/>
        <end position="84"/>
    </location>
</feature>
<dbReference type="EMBL" id="LSRX01004577">
    <property type="protein sequence ID" value="OLP73897.1"/>
    <property type="molecule type" value="Genomic_DNA"/>
</dbReference>
<dbReference type="PANTHER" id="PTHR47936">
    <property type="entry name" value="PPR_LONG DOMAIN-CONTAINING PROTEIN"/>
    <property type="match status" value="1"/>
</dbReference>
<dbReference type="Pfam" id="PF13812">
    <property type="entry name" value="PPR_3"/>
    <property type="match status" value="1"/>
</dbReference>
<keyword evidence="4" id="KW-1185">Reference proteome</keyword>
<name>A0A1Q9BTA1_SYMMI</name>
<dbReference type="PROSITE" id="PS51257">
    <property type="entry name" value="PROKAR_LIPOPROTEIN"/>
    <property type="match status" value="1"/>
</dbReference>
<dbReference type="NCBIfam" id="TIGR00756">
    <property type="entry name" value="PPR"/>
    <property type="match status" value="2"/>
</dbReference>
<accession>A0A1Q9BTA1</accession>
<dbReference type="Gene3D" id="1.25.40.10">
    <property type="entry name" value="Tetratricopeptide repeat domain"/>
    <property type="match status" value="1"/>
</dbReference>
<evidence type="ECO:0000256" key="2">
    <source>
        <dbReference type="PROSITE-ProRule" id="PRU00708"/>
    </source>
</evidence>
<protein>
    <submittedName>
        <fullName evidence="3">Pentatricopeptide repeat-containing protein, chloroplastic</fullName>
    </submittedName>
</protein>
<keyword evidence="1" id="KW-0677">Repeat</keyword>
<dbReference type="InterPro" id="IPR002885">
    <property type="entry name" value="PPR_rpt"/>
</dbReference>